<reference evidence="2 3" key="1">
    <citation type="journal article" date="2021" name="bioRxiv">
        <title>The Gossypium anomalum genome as a resource for cotton improvement and evolutionary analysis of hybrid incompatibility.</title>
        <authorList>
            <person name="Grover C.E."/>
            <person name="Yuan D."/>
            <person name="Arick M.A."/>
            <person name="Miller E.R."/>
            <person name="Hu G."/>
            <person name="Peterson D.G."/>
            <person name="Wendel J.F."/>
            <person name="Udall J.A."/>
        </authorList>
    </citation>
    <scope>NUCLEOTIDE SEQUENCE [LARGE SCALE GENOMIC DNA]</scope>
    <source>
        <strain evidence="2">JFW-Udall</strain>
        <tissue evidence="2">Leaf</tissue>
    </source>
</reference>
<dbReference type="Proteomes" id="UP000701853">
    <property type="component" value="Chromosome 6"/>
</dbReference>
<proteinExistence type="predicted"/>
<dbReference type="CDD" id="cd01647">
    <property type="entry name" value="RT_LTR"/>
    <property type="match status" value="1"/>
</dbReference>
<organism evidence="2 3">
    <name type="scientific">Gossypium anomalum</name>
    <dbReference type="NCBI Taxonomy" id="47600"/>
    <lineage>
        <taxon>Eukaryota</taxon>
        <taxon>Viridiplantae</taxon>
        <taxon>Streptophyta</taxon>
        <taxon>Embryophyta</taxon>
        <taxon>Tracheophyta</taxon>
        <taxon>Spermatophyta</taxon>
        <taxon>Magnoliopsida</taxon>
        <taxon>eudicotyledons</taxon>
        <taxon>Gunneridae</taxon>
        <taxon>Pentapetalae</taxon>
        <taxon>rosids</taxon>
        <taxon>malvids</taxon>
        <taxon>Malvales</taxon>
        <taxon>Malvaceae</taxon>
        <taxon>Malvoideae</taxon>
        <taxon>Gossypium</taxon>
    </lineage>
</organism>
<gene>
    <name evidence="2" type="ORF">CXB51_013598</name>
</gene>
<comment type="caution">
    <text evidence="2">The sequence shown here is derived from an EMBL/GenBank/DDBJ whole genome shotgun (WGS) entry which is preliminary data.</text>
</comment>
<dbReference type="Gene3D" id="3.30.70.270">
    <property type="match status" value="1"/>
</dbReference>
<dbReference type="EMBL" id="JAHUZN010000006">
    <property type="protein sequence ID" value="KAG8490500.1"/>
    <property type="molecule type" value="Genomic_DNA"/>
</dbReference>
<evidence type="ECO:0000259" key="1">
    <source>
        <dbReference type="PROSITE" id="PS50878"/>
    </source>
</evidence>
<dbReference type="SUPFAM" id="SSF56672">
    <property type="entry name" value="DNA/RNA polymerases"/>
    <property type="match status" value="1"/>
</dbReference>
<dbReference type="OrthoDB" id="415724at2759"/>
<name>A0A8J5YZ33_9ROSI</name>
<dbReference type="PROSITE" id="PS50878">
    <property type="entry name" value="RT_POL"/>
    <property type="match status" value="1"/>
</dbReference>
<dbReference type="InterPro" id="IPR043128">
    <property type="entry name" value="Rev_trsase/Diguanyl_cyclase"/>
</dbReference>
<keyword evidence="3" id="KW-1185">Reference proteome</keyword>
<dbReference type="AlphaFoldDB" id="A0A8J5YZ33"/>
<feature type="domain" description="Reverse transcriptase" evidence="1">
    <location>
        <begin position="1"/>
        <end position="164"/>
    </location>
</feature>
<dbReference type="PANTHER" id="PTHR24559:SF447">
    <property type="entry name" value="RNA-DIRECTED DNA POLYMERASE HOMOLOG"/>
    <property type="match status" value="1"/>
</dbReference>
<dbReference type="InterPro" id="IPR053134">
    <property type="entry name" value="RNA-dir_DNA_polymerase"/>
</dbReference>
<dbReference type="Pfam" id="PF17919">
    <property type="entry name" value="RT_RNaseH_2"/>
    <property type="match status" value="1"/>
</dbReference>
<dbReference type="InterPro" id="IPR041577">
    <property type="entry name" value="RT_RNaseH_2"/>
</dbReference>
<dbReference type="InterPro" id="IPR043502">
    <property type="entry name" value="DNA/RNA_pol_sf"/>
</dbReference>
<dbReference type="PANTHER" id="PTHR24559">
    <property type="entry name" value="TRANSPOSON TY3-I GAG-POL POLYPROTEIN"/>
    <property type="match status" value="1"/>
</dbReference>
<evidence type="ECO:0000313" key="2">
    <source>
        <dbReference type="EMBL" id="KAG8490500.1"/>
    </source>
</evidence>
<evidence type="ECO:0000313" key="3">
    <source>
        <dbReference type="Proteomes" id="UP000701853"/>
    </source>
</evidence>
<dbReference type="Gene3D" id="3.10.10.10">
    <property type="entry name" value="HIV Type 1 Reverse Transcriptase, subunit A, domain 1"/>
    <property type="match status" value="1"/>
</dbReference>
<protein>
    <recommendedName>
        <fullName evidence="1">Reverse transcriptase domain-containing protein</fullName>
    </recommendedName>
</protein>
<dbReference type="InterPro" id="IPR000477">
    <property type="entry name" value="RT_dom"/>
</dbReference>
<dbReference type="Pfam" id="PF00078">
    <property type="entry name" value="RVT_1"/>
    <property type="match status" value="1"/>
</dbReference>
<sequence>MLFVKKKDDTLRLCIVYRQLNKLTIMNKYSLPQIDDLFDQFRGATVFLKINLRPGYYQLKVKEVDTLKTVFRTRYGHYEFLIMLFGLTNTPTTFIDLRIPVFHSYLDQFIVVFIDDILVYSRTKNDHDAHLQIALQILCEKQFYAKLSKCEFWLRKVIFLGHMVSFEGIRANSKKALVLVQLESKKEYVVYSDTSYTGLGKVVVYASRQLRPHERNYLTHDLELAVIVFALKI</sequence>
<accession>A0A8J5YZ33</accession>